<evidence type="ECO:0000256" key="5">
    <source>
        <dbReference type="ARBA" id="ARBA00022842"/>
    </source>
</evidence>
<feature type="binding site" evidence="8">
    <location>
        <position position="25"/>
    </location>
    <ligand>
        <name>Mg(2+)</name>
        <dbReference type="ChEBI" id="CHEBI:18420"/>
    </ligand>
</feature>
<dbReference type="Gene3D" id="3.40.50.1000">
    <property type="entry name" value="HAD superfamily/HAD-like"/>
    <property type="match status" value="1"/>
</dbReference>
<accession>A0A6G1SKD7</accession>
<feature type="active site" description="Proton donor" evidence="6">
    <location>
        <position position="27"/>
    </location>
</feature>
<protein>
    <submittedName>
        <fullName evidence="9">Pyridoxal phosphate phosphatase PHOSPHO2</fullName>
    </submittedName>
</protein>
<sequence>MKPTAQLKIDSKVRNLIQRELLVFDFDDTLVDCNSDTWIHKLAPGQTIPEHIQYKPGQDYFKHVQSVLTYLHGSNVTEQQYNQCLSTMPAVPGMIELITTLAKQPDKYDMIILSDSNSFFISSYLKAKSLDGSILTILTNSARFLNDGQLIIDEYHVQDFCTLSARNLCKGDALVNFIGKRMLEHNTVYTCINYVGDGENDLCPSTKLSARDRVFPRAGYTLARLCNRLKSSSNKPLLNNNPAEKANLPELKATIVPWTTGEEILDVILGQNHTLV</sequence>
<dbReference type="AlphaFoldDB" id="A0A6G1SKD7"/>
<comment type="similarity">
    <text evidence="2">Belongs to the HAD-like hydrolase superfamily. PHOSPHO family.</text>
</comment>
<dbReference type="PANTHER" id="PTHR20889">
    <property type="entry name" value="PHOSPHATASE, ORPHAN 1, 2"/>
    <property type="match status" value="1"/>
</dbReference>
<keyword evidence="4" id="KW-0378">Hydrolase</keyword>
<evidence type="ECO:0000256" key="8">
    <source>
        <dbReference type="PIRSR" id="PIRSR031051-3"/>
    </source>
</evidence>
<organism evidence="9">
    <name type="scientific">Aceria tosichella</name>
    <name type="common">wheat curl mite</name>
    <dbReference type="NCBI Taxonomy" id="561515"/>
    <lineage>
        <taxon>Eukaryota</taxon>
        <taxon>Metazoa</taxon>
        <taxon>Ecdysozoa</taxon>
        <taxon>Arthropoda</taxon>
        <taxon>Chelicerata</taxon>
        <taxon>Arachnida</taxon>
        <taxon>Acari</taxon>
        <taxon>Acariformes</taxon>
        <taxon>Trombidiformes</taxon>
        <taxon>Prostigmata</taxon>
        <taxon>Eupodina</taxon>
        <taxon>Eriophyoidea</taxon>
        <taxon>Eriophyidae</taxon>
        <taxon>Eriophyinae</taxon>
        <taxon>Aceriini</taxon>
        <taxon>Aceria</taxon>
    </lineage>
</organism>
<feature type="active site" description="Nucleophile" evidence="6">
    <location>
        <position position="25"/>
    </location>
</feature>
<evidence type="ECO:0000256" key="2">
    <source>
        <dbReference type="ARBA" id="ARBA00008541"/>
    </source>
</evidence>
<dbReference type="SUPFAM" id="SSF56784">
    <property type="entry name" value="HAD-like"/>
    <property type="match status" value="1"/>
</dbReference>
<name>A0A6G1SKD7_9ACAR</name>
<reference evidence="9" key="1">
    <citation type="submission" date="2018-10" db="EMBL/GenBank/DDBJ databases">
        <title>Transcriptome assembly of Aceria tosichella (Wheat curl mite) Type 2.</title>
        <authorList>
            <person name="Scully E.D."/>
            <person name="Geib S.M."/>
            <person name="Palmer N.A."/>
            <person name="Gupta A.K."/>
            <person name="Sarath G."/>
            <person name="Tatineni S."/>
        </authorList>
    </citation>
    <scope>NUCLEOTIDE SEQUENCE</scope>
    <source>
        <strain evidence="9">LincolnNE</strain>
    </source>
</reference>
<dbReference type="PIRSF" id="PIRSF031051">
    <property type="entry name" value="PyrdxlP_Pase_PHOSPHO2"/>
    <property type="match status" value="1"/>
</dbReference>
<dbReference type="EMBL" id="GGYP01005651">
    <property type="protein sequence ID" value="MDE50422.1"/>
    <property type="molecule type" value="Transcribed_RNA"/>
</dbReference>
<comment type="cofactor">
    <cofactor evidence="1 8">
        <name>Mg(2+)</name>
        <dbReference type="ChEBI" id="CHEBI:18420"/>
    </cofactor>
</comment>
<evidence type="ECO:0000256" key="4">
    <source>
        <dbReference type="ARBA" id="ARBA00022801"/>
    </source>
</evidence>
<feature type="binding site" evidence="8">
    <location>
        <position position="27"/>
    </location>
    <ligand>
        <name>Mg(2+)</name>
        <dbReference type="ChEBI" id="CHEBI:18420"/>
    </ligand>
</feature>
<keyword evidence="5 8" id="KW-0460">Magnesium</keyword>
<dbReference type="GO" id="GO:0046872">
    <property type="term" value="F:metal ion binding"/>
    <property type="evidence" value="ECO:0007669"/>
    <property type="project" value="UniProtKB-KW"/>
</dbReference>
<evidence type="ECO:0000256" key="1">
    <source>
        <dbReference type="ARBA" id="ARBA00001946"/>
    </source>
</evidence>
<dbReference type="NCBIfam" id="TIGR01489">
    <property type="entry name" value="DKMTPPase-SF"/>
    <property type="match status" value="1"/>
</dbReference>
<dbReference type="Pfam" id="PF06888">
    <property type="entry name" value="Put_Phosphatase"/>
    <property type="match status" value="1"/>
</dbReference>
<evidence type="ECO:0000256" key="3">
    <source>
        <dbReference type="ARBA" id="ARBA00022723"/>
    </source>
</evidence>
<proteinExistence type="inferred from homology"/>
<gene>
    <name evidence="9" type="primary">PHOSPHO2</name>
    <name evidence="9" type="ORF">g.15928</name>
</gene>
<dbReference type="InterPro" id="IPR023214">
    <property type="entry name" value="HAD_sf"/>
</dbReference>
<evidence type="ECO:0000256" key="6">
    <source>
        <dbReference type="PIRSR" id="PIRSR031051-1"/>
    </source>
</evidence>
<dbReference type="PANTHER" id="PTHR20889:SF12">
    <property type="entry name" value="LP01149P"/>
    <property type="match status" value="1"/>
</dbReference>
<feature type="binding site" evidence="7">
    <location>
        <position position="36"/>
    </location>
    <ligand>
        <name>substrate</name>
    </ligand>
</feature>
<feature type="binding site" evidence="8">
    <location>
        <position position="197"/>
    </location>
    <ligand>
        <name>Mg(2+)</name>
        <dbReference type="ChEBI" id="CHEBI:18420"/>
    </ligand>
</feature>
<dbReference type="InterPro" id="IPR036412">
    <property type="entry name" value="HAD-like_sf"/>
</dbReference>
<dbReference type="InterPro" id="IPR006384">
    <property type="entry name" value="HAD_hydro_PyrdxlP_Pase-like"/>
</dbReference>
<dbReference type="GO" id="GO:0016791">
    <property type="term" value="F:phosphatase activity"/>
    <property type="evidence" value="ECO:0007669"/>
    <property type="project" value="InterPro"/>
</dbReference>
<keyword evidence="3 8" id="KW-0479">Metal-binding</keyword>
<evidence type="ECO:0000313" key="9">
    <source>
        <dbReference type="EMBL" id="MDE50422.1"/>
    </source>
</evidence>
<feature type="binding site" evidence="7">
    <location>
        <position position="115"/>
    </location>
    <ligand>
        <name>substrate</name>
    </ligand>
</feature>
<evidence type="ECO:0000256" key="7">
    <source>
        <dbReference type="PIRSR" id="PIRSR031051-2"/>
    </source>
</evidence>
<dbReference type="InterPro" id="IPR016965">
    <property type="entry name" value="Pase_PHOSPHO-typ"/>
</dbReference>
<dbReference type="NCBIfam" id="TIGR01488">
    <property type="entry name" value="HAD-SF-IB"/>
    <property type="match status" value="1"/>
</dbReference>